<name>A0A4Q1JT68_9GAMM</name>
<organism evidence="2 3">
    <name type="scientific">Pseudoxanthomonas composti</name>
    <dbReference type="NCBI Taxonomy" id="2137479"/>
    <lineage>
        <taxon>Bacteria</taxon>
        <taxon>Pseudomonadati</taxon>
        <taxon>Pseudomonadota</taxon>
        <taxon>Gammaproteobacteria</taxon>
        <taxon>Lysobacterales</taxon>
        <taxon>Lysobacteraceae</taxon>
        <taxon>Pseudoxanthomonas</taxon>
    </lineage>
</organism>
<dbReference type="Gene3D" id="3.30.450.40">
    <property type="match status" value="1"/>
</dbReference>
<comment type="caution">
    <text evidence="2">The sequence shown here is derived from an EMBL/GenBank/DDBJ whole genome shotgun (WGS) entry which is preliminary data.</text>
</comment>
<proteinExistence type="predicted"/>
<dbReference type="InterPro" id="IPR003018">
    <property type="entry name" value="GAF"/>
</dbReference>
<dbReference type="SUPFAM" id="SSF55781">
    <property type="entry name" value="GAF domain-like"/>
    <property type="match status" value="1"/>
</dbReference>
<dbReference type="AlphaFoldDB" id="A0A4Q1JT68"/>
<sequence>MRFTAVARVTDWSWTALAFHDSLGFGMLPMQQLVLEDTICNEIRQHRQSVIFGHASADAVYSTHRVPGLYGFESYLSIPIITPEGAFFGTLCALDREPKVFSADFILQVESEARWIGTQVGGLLGKPDQR</sequence>
<gene>
    <name evidence="2" type="ORF">EPA99_13630</name>
</gene>
<keyword evidence="3" id="KW-1185">Reference proteome</keyword>
<evidence type="ECO:0000313" key="2">
    <source>
        <dbReference type="EMBL" id="RXR03564.1"/>
    </source>
</evidence>
<dbReference type="OrthoDB" id="8807260at2"/>
<dbReference type="EMBL" id="SAWZ01000007">
    <property type="protein sequence ID" value="RXR03564.1"/>
    <property type="molecule type" value="Genomic_DNA"/>
</dbReference>
<dbReference type="Proteomes" id="UP000289784">
    <property type="component" value="Unassembled WGS sequence"/>
</dbReference>
<dbReference type="Pfam" id="PF01590">
    <property type="entry name" value="GAF"/>
    <property type="match status" value="1"/>
</dbReference>
<evidence type="ECO:0000259" key="1">
    <source>
        <dbReference type="Pfam" id="PF01590"/>
    </source>
</evidence>
<evidence type="ECO:0000313" key="3">
    <source>
        <dbReference type="Proteomes" id="UP000289784"/>
    </source>
</evidence>
<protein>
    <submittedName>
        <fullName evidence="2">GAF domain-containing protein</fullName>
    </submittedName>
</protein>
<accession>A0A4Q1JT68</accession>
<feature type="domain" description="GAF" evidence="1">
    <location>
        <begin position="36"/>
        <end position="118"/>
    </location>
</feature>
<dbReference type="InterPro" id="IPR029016">
    <property type="entry name" value="GAF-like_dom_sf"/>
</dbReference>
<reference evidence="2 3" key="1">
    <citation type="submission" date="2019-01" db="EMBL/GenBank/DDBJ databases">
        <title>Pseudoxanthomonas composti sp. nov., isolated from compost.</title>
        <authorList>
            <person name="Yang G."/>
        </authorList>
    </citation>
    <scope>NUCLEOTIDE SEQUENCE [LARGE SCALE GENOMIC DNA]</scope>
    <source>
        <strain evidence="2 3">GSS15</strain>
    </source>
</reference>